<evidence type="ECO:0000313" key="3">
    <source>
        <dbReference type="Proteomes" id="UP000267342"/>
    </source>
</evidence>
<dbReference type="Pfam" id="PF00085">
    <property type="entry name" value="Thioredoxin"/>
    <property type="match status" value="1"/>
</dbReference>
<reference evidence="2 3" key="1">
    <citation type="submission" date="2018-09" db="EMBL/GenBank/DDBJ databases">
        <title>Zymobacter palmae IAM14233 (=T109) whole genome analysis.</title>
        <authorList>
            <person name="Yanase H."/>
        </authorList>
    </citation>
    <scope>NUCLEOTIDE SEQUENCE [LARGE SCALE GENOMIC DNA]</scope>
    <source>
        <strain evidence="2 3">IAM14233</strain>
    </source>
</reference>
<dbReference type="Proteomes" id="UP000267342">
    <property type="component" value="Chromosome"/>
</dbReference>
<gene>
    <name evidence="2" type="ORF">ZBT109_2653</name>
</gene>
<evidence type="ECO:0000313" key="2">
    <source>
        <dbReference type="EMBL" id="BBG31378.1"/>
    </source>
</evidence>
<feature type="domain" description="Thioredoxin" evidence="1">
    <location>
        <begin position="5"/>
        <end position="104"/>
    </location>
</feature>
<dbReference type="CDD" id="cd02947">
    <property type="entry name" value="TRX_family"/>
    <property type="match status" value="1"/>
</dbReference>
<accession>A0A348HIC6</accession>
<dbReference type="STRING" id="1123510.GCA_000620025_00010"/>
<dbReference type="RefSeq" id="WP_027704286.1">
    <property type="nucleotide sequence ID" value="NZ_AP018933.1"/>
</dbReference>
<dbReference type="EMBL" id="AP018933">
    <property type="protein sequence ID" value="BBG31378.1"/>
    <property type="molecule type" value="Genomic_DNA"/>
</dbReference>
<dbReference type="Gene3D" id="3.40.30.10">
    <property type="entry name" value="Glutaredoxin"/>
    <property type="match status" value="1"/>
</dbReference>
<keyword evidence="3" id="KW-1185">Reference proteome</keyword>
<name>A0A348HIC6_9GAMM</name>
<evidence type="ECO:0000259" key="1">
    <source>
        <dbReference type="Pfam" id="PF00085"/>
    </source>
</evidence>
<dbReference type="KEGG" id="zpl:ZBT109_2653"/>
<proteinExistence type="predicted"/>
<dbReference type="OrthoDB" id="32134at2"/>
<dbReference type="SUPFAM" id="SSF52833">
    <property type="entry name" value="Thioredoxin-like"/>
    <property type="match status" value="1"/>
</dbReference>
<dbReference type="InterPro" id="IPR013766">
    <property type="entry name" value="Thioredoxin_domain"/>
</dbReference>
<sequence>MNKIEITTVEAFHEALAAHDYVLADFYKDNCPGCKMLDMSLNRFATTPAAEGVTLLKVKLENVGEAFFHELKLRQTPTLIMYRGSEELGRQPGFAQPAQIEALVAQPA</sequence>
<dbReference type="AlphaFoldDB" id="A0A348HIC6"/>
<protein>
    <submittedName>
        <fullName evidence="2">Thioredoxin</fullName>
    </submittedName>
</protein>
<organism evidence="2 3">
    <name type="scientific">Zymobacter palmae</name>
    <dbReference type="NCBI Taxonomy" id="33074"/>
    <lineage>
        <taxon>Bacteria</taxon>
        <taxon>Pseudomonadati</taxon>
        <taxon>Pseudomonadota</taxon>
        <taxon>Gammaproteobacteria</taxon>
        <taxon>Oceanospirillales</taxon>
        <taxon>Halomonadaceae</taxon>
        <taxon>Zymobacter group</taxon>
        <taxon>Zymobacter</taxon>
    </lineage>
</organism>
<dbReference type="InterPro" id="IPR036249">
    <property type="entry name" value="Thioredoxin-like_sf"/>
</dbReference>